<evidence type="ECO:0000256" key="1">
    <source>
        <dbReference type="SAM" id="SignalP"/>
    </source>
</evidence>
<dbReference type="InterPro" id="IPR012878">
    <property type="entry name" value="Beta-AFase-like_GH127_cat"/>
</dbReference>
<dbReference type="PANTHER" id="PTHR31151:SF0">
    <property type="entry name" value="PROLINE-TRNA LIGASE (DUF1680)"/>
    <property type="match status" value="1"/>
</dbReference>
<dbReference type="AlphaFoldDB" id="A0AAV8SG33"/>
<organism evidence="4 5">
    <name type="scientific">Erythroxylum novogranatense</name>
    <dbReference type="NCBI Taxonomy" id="1862640"/>
    <lineage>
        <taxon>Eukaryota</taxon>
        <taxon>Viridiplantae</taxon>
        <taxon>Streptophyta</taxon>
        <taxon>Embryophyta</taxon>
        <taxon>Tracheophyta</taxon>
        <taxon>Spermatophyta</taxon>
        <taxon>Magnoliopsida</taxon>
        <taxon>eudicotyledons</taxon>
        <taxon>Gunneridae</taxon>
        <taxon>Pentapetalae</taxon>
        <taxon>rosids</taxon>
        <taxon>fabids</taxon>
        <taxon>Malpighiales</taxon>
        <taxon>Erythroxylaceae</taxon>
        <taxon>Erythroxylum</taxon>
    </lineage>
</organism>
<protein>
    <submittedName>
        <fullName evidence="4">Uncharacterized protein</fullName>
    </submittedName>
</protein>
<dbReference type="SUPFAM" id="SSF48208">
    <property type="entry name" value="Six-hairpin glycosidases"/>
    <property type="match status" value="1"/>
</dbReference>
<reference evidence="4 5" key="1">
    <citation type="submission" date="2021-09" db="EMBL/GenBank/DDBJ databases">
        <title>Genomic insights and catalytic innovation underlie evolution of tropane alkaloids biosynthesis.</title>
        <authorList>
            <person name="Wang Y.-J."/>
            <person name="Tian T."/>
            <person name="Huang J.-P."/>
            <person name="Huang S.-X."/>
        </authorList>
    </citation>
    <scope>NUCLEOTIDE SEQUENCE [LARGE SCALE GENOMIC DNA]</scope>
    <source>
        <strain evidence="4">KIB-2018</strain>
        <tissue evidence="4">Leaf</tissue>
    </source>
</reference>
<dbReference type="EMBL" id="JAIWQS010000011">
    <property type="protein sequence ID" value="KAJ8751150.1"/>
    <property type="molecule type" value="Genomic_DNA"/>
</dbReference>
<evidence type="ECO:0000313" key="4">
    <source>
        <dbReference type="EMBL" id="KAJ8751150.1"/>
    </source>
</evidence>
<dbReference type="PANTHER" id="PTHR31151">
    <property type="entry name" value="PROLINE-TRNA LIGASE (DUF1680)"/>
    <property type="match status" value="1"/>
</dbReference>
<gene>
    <name evidence="4" type="ORF">K2173_016331</name>
</gene>
<dbReference type="Pfam" id="PF20736">
    <property type="entry name" value="Glyco_hydro127M"/>
    <property type="match status" value="1"/>
</dbReference>
<evidence type="ECO:0000313" key="5">
    <source>
        <dbReference type="Proteomes" id="UP001159364"/>
    </source>
</evidence>
<dbReference type="InterPro" id="IPR036195">
    <property type="entry name" value="AbfB_ABD_sf"/>
</dbReference>
<dbReference type="SUPFAM" id="SSF110221">
    <property type="entry name" value="AbfB domain"/>
    <property type="match status" value="1"/>
</dbReference>
<accession>A0AAV8SG33</accession>
<feature type="chain" id="PRO_5044023858" evidence="1">
    <location>
        <begin position="22"/>
        <end position="852"/>
    </location>
</feature>
<dbReference type="InterPro" id="IPR008928">
    <property type="entry name" value="6-hairpin_glycosidase_sf"/>
</dbReference>
<feature type="domain" description="Non-reducing end beta-L-arabinofuranosidase-like GH127 catalytic" evidence="2">
    <location>
        <begin position="102"/>
        <end position="485"/>
    </location>
</feature>
<sequence>MKGLFLFQALLVLVLCDHALSKECTNAPTDITYNAFRSDLGSKNPHWKDDLLRHYHLTPTDESVWSDMKEGDDQFEWDMLYRKIKAPAPFAGEFLKEVSLHDVRLKPNSLHWRAQQTNLEYLLMLDVDRLAWNFRKTAGLPTPKKPYGGWEDPSEELRGHFVGHYLSATAMTWASTHNETLKKKMNSLVSALSECQDKLGTGYLSAFPSRYFDDYETFKRYVWAPYYTIHKILAGLLDQHTFAQNNKALNIAERMVDYFYMRVQNVVTKYTLAGHYLTLNTETGGMNDVLYRLYRITKDQRHLVLGHLFEKPCFLGGLALKHEDLAGFHSNTHIPLVIGSQTKYDILGDPIYKELSMFFMEVVNSSHTFATGGTTISEFWKEPNRLASYLINDNEETCTTYNMLKIARNLFRWTKGMAFADYYERAVTNGILSVQKGTEPGVMLYFLPLAPGSTKAVSGHGWGTPFDSFWCCYGTGIESFSKLGDSIYFEEEGLVPSLYIMQYISSSFNWRSQNIVLEQTVDAVVSWDPYLRVTLTFSSKKDKVATLNLRIPSWTHLGGAKVAINNQPLAIPAPGNFLPIHRYWSPGDKLILQFPIELRREAIKDYRPEYASLQAILFGPYLLAGHTTGDVELDTGSSNDNLDWLTPVPLTYHRQLVSLTQKSNRHSSTFYLTNTNQTVEMVSHVRHGDNSANQATFRLVLRNEHDWSSTYKDFVGKEVMLEPFDYPGMVVVHQGRDKNLVIARHGYSIFRLLPGLDGREGKVSLESKSNKNCYVYVHPHIKTNASVKLKCNLDKSSALEMKSASFVMDKGISEYHPISFVAKGVHRNFLMEPILNYRNETYAVYFNMRTSS</sequence>
<dbReference type="InterPro" id="IPR049046">
    <property type="entry name" value="Beta-AFase-like_GH127_middle"/>
</dbReference>
<dbReference type="Pfam" id="PF07944">
    <property type="entry name" value="Beta-AFase-like_GH127_cat"/>
    <property type="match status" value="1"/>
</dbReference>
<keyword evidence="5" id="KW-1185">Reference proteome</keyword>
<feature type="domain" description="Non-reducing end beta-L-arabinofuranosidase-like GH127 middle" evidence="3">
    <location>
        <begin position="498"/>
        <end position="596"/>
    </location>
</feature>
<evidence type="ECO:0000259" key="3">
    <source>
        <dbReference type="Pfam" id="PF20736"/>
    </source>
</evidence>
<dbReference type="GO" id="GO:0046373">
    <property type="term" value="P:L-arabinose metabolic process"/>
    <property type="evidence" value="ECO:0007669"/>
    <property type="project" value="InterPro"/>
</dbReference>
<name>A0AAV8SG33_9ROSI</name>
<proteinExistence type="predicted"/>
<dbReference type="GO" id="GO:0046556">
    <property type="term" value="F:alpha-L-arabinofuranosidase activity"/>
    <property type="evidence" value="ECO:0007669"/>
    <property type="project" value="InterPro"/>
</dbReference>
<dbReference type="Gene3D" id="2.80.10.50">
    <property type="match status" value="1"/>
</dbReference>
<comment type="caution">
    <text evidence="4">The sequence shown here is derived from an EMBL/GenBank/DDBJ whole genome shotgun (WGS) entry which is preliminary data.</text>
</comment>
<feature type="signal peptide" evidence="1">
    <location>
        <begin position="1"/>
        <end position="21"/>
    </location>
</feature>
<evidence type="ECO:0000259" key="2">
    <source>
        <dbReference type="Pfam" id="PF07944"/>
    </source>
</evidence>
<keyword evidence="1" id="KW-0732">Signal</keyword>
<dbReference type="Proteomes" id="UP001159364">
    <property type="component" value="Linkage Group LG11"/>
</dbReference>